<evidence type="ECO:0000313" key="4">
    <source>
        <dbReference type="Ensembl" id="ENSPMGP00000014687.1"/>
    </source>
</evidence>
<reference evidence="4" key="1">
    <citation type="submission" date="2025-08" db="UniProtKB">
        <authorList>
            <consortium name="Ensembl"/>
        </authorList>
    </citation>
    <scope>IDENTIFICATION</scope>
</reference>
<dbReference type="SMART" id="SM00952">
    <property type="entry name" value="RAP"/>
    <property type="match status" value="1"/>
</dbReference>
<dbReference type="GO" id="GO:0003723">
    <property type="term" value="F:RNA binding"/>
    <property type="evidence" value="ECO:0007669"/>
    <property type="project" value="TreeGrafter"/>
</dbReference>
<dbReference type="GO" id="GO:0044528">
    <property type="term" value="P:regulation of mitochondrial mRNA stability"/>
    <property type="evidence" value="ECO:0007669"/>
    <property type="project" value="InterPro"/>
</dbReference>
<evidence type="ECO:0000259" key="3">
    <source>
        <dbReference type="PROSITE" id="PS51286"/>
    </source>
</evidence>
<dbReference type="Pfam" id="PF06743">
    <property type="entry name" value="FAST_1"/>
    <property type="match status" value="1"/>
</dbReference>
<dbReference type="Pfam" id="PF08373">
    <property type="entry name" value="RAP"/>
    <property type="match status" value="1"/>
</dbReference>
<dbReference type="PROSITE" id="PS51286">
    <property type="entry name" value="RAP"/>
    <property type="match status" value="1"/>
</dbReference>
<dbReference type="InterPro" id="IPR010622">
    <property type="entry name" value="FAST_Leu-rich"/>
</dbReference>
<dbReference type="STRING" id="409849.ENSPMGP00000014687"/>
<keyword evidence="2" id="KW-0496">Mitochondrion</keyword>
<dbReference type="Pfam" id="PF08368">
    <property type="entry name" value="FAST_2"/>
    <property type="match status" value="1"/>
</dbReference>
<evidence type="ECO:0000313" key="5">
    <source>
        <dbReference type="Proteomes" id="UP000261520"/>
    </source>
</evidence>
<dbReference type="AlphaFoldDB" id="A0A3B4AC82"/>
<dbReference type="PANTHER" id="PTHR21228">
    <property type="entry name" value="FAST LEU-RICH DOMAIN-CONTAINING"/>
    <property type="match status" value="1"/>
</dbReference>
<dbReference type="InterPro" id="IPR050870">
    <property type="entry name" value="FAST_kinase"/>
</dbReference>
<protein>
    <recommendedName>
        <fullName evidence="3">RAP domain-containing protein</fullName>
    </recommendedName>
</protein>
<dbReference type="Ensembl" id="ENSPMGT00000015659.1">
    <property type="protein sequence ID" value="ENSPMGP00000014687.1"/>
    <property type="gene ID" value="ENSPMGG00000012030.1"/>
</dbReference>
<dbReference type="PANTHER" id="PTHR21228:SF70">
    <property type="entry name" value="FAST KINASE DOMAIN-CONTAINING PROTEIN 5, MITOCHONDRIAL"/>
    <property type="match status" value="1"/>
</dbReference>
<reference evidence="4" key="2">
    <citation type="submission" date="2025-09" db="UniProtKB">
        <authorList>
            <consortium name="Ensembl"/>
        </authorList>
    </citation>
    <scope>IDENTIFICATION</scope>
</reference>
<name>A0A3B4AC82_9GOBI</name>
<feature type="domain" description="RAP" evidence="3">
    <location>
        <begin position="668"/>
        <end position="728"/>
    </location>
</feature>
<dbReference type="GO" id="GO:0035770">
    <property type="term" value="C:ribonucleoprotein granule"/>
    <property type="evidence" value="ECO:0007669"/>
    <property type="project" value="TreeGrafter"/>
</dbReference>
<accession>A0A3B4AC82</accession>
<comment type="subcellular location">
    <subcellularLocation>
        <location evidence="1">Mitochondrion</location>
    </subcellularLocation>
</comment>
<organism evidence="4 5">
    <name type="scientific">Periophthalmus magnuspinnatus</name>
    <dbReference type="NCBI Taxonomy" id="409849"/>
    <lineage>
        <taxon>Eukaryota</taxon>
        <taxon>Metazoa</taxon>
        <taxon>Chordata</taxon>
        <taxon>Craniata</taxon>
        <taxon>Vertebrata</taxon>
        <taxon>Euteleostomi</taxon>
        <taxon>Actinopterygii</taxon>
        <taxon>Neopterygii</taxon>
        <taxon>Teleostei</taxon>
        <taxon>Neoteleostei</taxon>
        <taxon>Acanthomorphata</taxon>
        <taxon>Gobiaria</taxon>
        <taxon>Gobiiformes</taxon>
        <taxon>Gobioidei</taxon>
        <taxon>Gobiidae</taxon>
        <taxon>Oxudercinae</taxon>
        <taxon>Periophthalmus</taxon>
    </lineage>
</organism>
<sequence>MYAKGRFLLWRSVNEYRCHCRHDEPCLPILTPCFWQQGNTYSVSSSRHLSSTKNTLLDLAFNKSPEMQSQARRQPIPPDIRFDTRAFLKCRPEYSCISLNTTQRPSPTSLDKSWELLKKVTVLKGALKPSDVSSILWELSSVDPDKTTLVRSDQRFVMLLRYSVENLQLYSLSELLEVLQAFVWLDMPSAHSVLALYESELSRRVDQMTLHQFLFAADLWRCIGKQVPQYLKSVYASVPLYIGQIRTPELVQLLYIMGEGRYCPKELVQPLEQLLMRHLHELQPEEVGTVCLGLFKSQTSLSEGAVMRILDKAHVFVEDMSDFGLVNVMKYLRFSYLYHKEWLDAMGKEVPRRAHRMGIQGLMHMALACSALHYRNDNILTAIAERVPLMVPHCRSKDSCKLLWAYGTLGFLPVKSPSLYPSLTEALRQRKAEFYRYPEHLLTGLLGLAFVSTFPEDLISLALSPEFVKLALKSTQLDLKKDLYTLNGAVELELPHWTGPRLTSNLQEEVADMLWKFAESDICQKQEVVQAELCLKDLLGGEEFVCKRMILPYTRSIDLEVHLDSKGQPIPVTPPCNTTPEKTSSKSENFYNWDKVNIGVKVTDDLVAQLLNTKNKKSSLKVVKPTLLHSVEPDEGDLFNTGLFLTNEVTDMLTKSSVCKENKGPVKLAIQVCNRNHYCYHSDQLLGLHAMKRRHLKLIGYKVVDLNHQEWFPLLRKSRTEKLAYLHCKVFNQ</sequence>
<dbReference type="GO" id="GO:0005759">
    <property type="term" value="C:mitochondrial matrix"/>
    <property type="evidence" value="ECO:0007669"/>
    <property type="project" value="TreeGrafter"/>
</dbReference>
<evidence type="ECO:0000256" key="1">
    <source>
        <dbReference type="ARBA" id="ARBA00004173"/>
    </source>
</evidence>
<dbReference type="InterPro" id="IPR013584">
    <property type="entry name" value="RAP"/>
</dbReference>
<evidence type="ECO:0000256" key="2">
    <source>
        <dbReference type="ARBA" id="ARBA00023128"/>
    </source>
</evidence>
<keyword evidence="5" id="KW-1185">Reference proteome</keyword>
<proteinExistence type="predicted"/>
<dbReference type="Proteomes" id="UP000261520">
    <property type="component" value="Unplaced"/>
</dbReference>
<dbReference type="GO" id="GO:0000963">
    <property type="term" value="P:mitochondrial RNA processing"/>
    <property type="evidence" value="ECO:0007669"/>
    <property type="project" value="TreeGrafter"/>
</dbReference>
<dbReference type="InterPro" id="IPR013579">
    <property type="entry name" value="FAST_2"/>
</dbReference>